<dbReference type="GO" id="GO:0004400">
    <property type="term" value="F:histidinol-phosphate transaminase activity"/>
    <property type="evidence" value="ECO:0007669"/>
    <property type="project" value="UniProtKB-UniRule"/>
</dbReference>
<feature type="domain" description="Aminotransferase class I/classII large" evidence="8">
    <location>
        <begin position="32"/>
        <end position="357"/>
    </location>
</feature>
<comment type="pathway">
    <text evidence="7">Amino-acid biosynthesis; L-histidine biosynthesis; L-histidine from 5-phospho-alpha-D-ribose 1-diphosphate: step 7/9.</text>
</comment>
<comment type="catalytic activity">
    <reaction evidence="7">
        <text>L-histidinol phosphate + 2-oxoglutarate = 3-(imidazol-4-yl)-2-oxopropyl phosphate + L-glutamate</text>
        <dbReference type="Rhea" id="RHEA:23744"/>
        <dbReference type="ChEBI" id="CHEBI:16810"/>
        <dbReference type="ChEBI" id="CHEBI:29985"/>
        <dbReference type="ChEBI" id="CHEBI:57766"/>
        <dbReference type="ChEBI" id="CHEBI:57980"/>
        <dbReference type="EC" id="2.6.1.9"/>
    </reaction>
</comment>
<dbReference type="STRING" id="1150625.Q75_08600"/>
<comment type="subunit">
    <text evidence="2 7">Homodimer.</text>
</comment>
<dbReference type="PATRIC" id="fig|1150625.3.peg.1821"/>
<sequence length="362" mass="40885">MSLKWKSQLAPLTPYKPGKSVDEVKKELGLYHIVKLASNENPVGSSPKVTEFLSQNGIKANVYPDGYSTALRKIVSKKIGVEPTQLLFGNGSDEIIQMISRALLSKEVNTVMATPTFPQYRHNAIIEGAEVREVPLQNGKHDLTEMLNQIDENTSVVWLCSPNNPSGRYITEQELILFLDRIDPSVLVVIDEAYYEYVTAPDYYDAIDLLKRYKNIFITRTFSKIHGLAAFRIGYGIGCSDIVTKIEAIREPFNTNSFAQAVATVAISDDEFVQRCQQMNEDGKKEYYQFCQTHQLDYFETEGNFILIKTKLDSDDLFDRLLTYGYIVRSGNALGYPGWVRITIGTEEQNKGLMSALEVILK</sequence>
<dbReference type="HAMAP" id="MF_01023">
    <property type="entry name" value="HisC_aminotrans_2"/>
    <property type="match status" value="1"/>
</dbReference>
<dbReference type="PANTHER" id="PTHR43643">
    <property type="entry name" value="HISTIDINOL-PHOSPHATE AMINOTRANSFERASE 2"/>
    <property type="match status" value="1"/>
</dbReference>
<dbReference type="GO" id="GO:0000105">
    <property type="term" value="P:L-histidine biosynthetic process"/>
    <property type="evidence" value="ECO:0007669"/>
    <property type="project" value="UniProtKB-UniRule"/>
</dbReference>
<dbReference type="InterPro" id="IPR050106">
    <property type="entry name" value="HistidinolP_aminotransfase"/>
</dbReference>
<gene>
    <name evidence="7" type="primary">hisC</name>
    <name evidence="9" type="ORF">Q75_08600</name>
</gene>
<evidence type="ECO:0000256" key="3">
    <source>
        <dbReference type="ARBA" id="ARBA00022576"/>
    </source>
</evidence>
<dbReference type="Gene3D" id="3.40.640.10">
    <property type="entry name" value="Type I PLP-dependent aspartate aminotransferase-like (Major domain)"/>
    <property type="match status" value="1"/>
</dbReference>
<name>A0A147K8P6_9BACI</name>
<dbReference type="RefSeq" id="WP_059351095.1">
    <property type="nucleotide sequence ID" value="NZ_LDYG01000028.1"/>
</dbReference>
<dbReference type="GO" id="GO:0030170">
    <property type="term" value="F:pyridoxal phosphate binding"/>
    <property type="evidence" value="ECO:0007669"/>
    <property type="project" value="InterPro"/>
</dbReference>
<evidence type="ECO:0000313" key="10">
    <source>
        <dbReference type="Proteomes" id="UP000074108"/>
    </source>
</evidence>
<dbReference type="InterPro" id="IPR004839">
    <property type="entry name" value="Aminotransferase_I/II_large"/>
</dbReference>
<keyword evidence="3 7" id="KW-0032">Aminotransferase</keyword>
<dbReference type="EC" id="2.6.1.9" evidence="7"/>
<reference evidence="9 10" key="1">
    <citation type="journal article" date="2016" name="Front. Microbiol.">
        <title>Microevolution Analysis of Bacillus coahuilensis Unveils Differences in Phosphorus Acquisition Strategies and Their Regulation.</title>
        <authorList>
            <person name="Gomez-Lunar Z."/>
            <person name="Hernandez-Gonzalez I."/>
            <person name="Rodriguez-Torres M.D."/>
            <person name="Souza V."/>
            <person name="Olmedo-Alvarez G."/>
        </authorList>
    </citation>
    <scope>NUCLEOTIDE SEQUENCE [LARGE SCALE GENOMIC DNA]</scope>
    <source>
        <strain evidence="10">p1.1.43</strain>
    </source>
</reference>
<evidence type="ECO:0000259" key="8">
    <source>
        <dbReference type="Pfam" id="PF00155"/>
    </source>
</evidence>
<dbReference type="EMBL" id="LDYG01000028">
    <property type="protein sequence ID" value="KUP06570.1"/>
    <property type="molecule type" value="Genomic_DNA"/>
</dbReference>
<evidence type="ECO:0000256" key="1">
    <source>
        <dbReference type="ARBA" id="ARBA00001933"/>
    </source>
</evidence>
<keyword evidence="4 7" id="KW-0808">Transferase</keyword>
<evidence type="ECO:0000256" key="7">
    <source>
        <dbReference type="HAMAP-Rule" id="MF_01023"/>
    </source>
</evidence>
<evidence type="ECO:0000256" key="6">
    <source>
        <dbReference type="ARBA" id="ARBA00023102"/>
    </source>
</evidence>
<keyword evidence="10" id="KW-1185">Reference proteome</keyword>
<comment type="caution">
    <text evidence="9">The sequence shown here is derived from an EMBL/GenBank/DDBJ whole genome shotgun (WGS) entry which is preliminary data.</text>
</comment>
<dbReference type="InterPro" id="IPR015424">
    <property type="entry name" value="PyrdxlP-dep_Trfase"/>
</dbReference>
<protein>
    <recommendedName>
        <fullName evidence="7">Histidinol-phosphate aminotransferase</fullName>
        <ecNumber evidence="7">2.6.1.9</ecNumber>
    </recommendedName>
    <alternativeName>
        <fullName evidence="7">Imidazole acetol-phosphate transaminase</fullName>
    </alternativeName>
</protein>
<dbReference type="NCBIfam" id="TIGR01141">
    <property type="entry name" value="hisC"/>
    <property type="match status" value="1"/>
</dbReference>
<keyword evidence="5 7" id="KW-0663">Pyridoxal phosphate</keyword>
<dbReference type="UniPathway" id="UPA00031">
    <property type="reaction ID" value="UER00012"/>
</dbReference>
<organism evidence="9 10">
    <name type="scientific">Bacillus coahuilensis p1.1.43</name>
    <dbReference type="NCBI Taxonomy" id="1150625"/>
    <lineage>
        <taxon>Bacteria</taxon>
        <taxon>Bacillati</taxon>
        <taxon>Bacillota</taxon>
        <taxon>Bacilli</taxon>
        <taxon>Bacillales</taxon>
        <taxon>Bacillaceae</taxon>
        <taxon>Bacillus</taxon>
    </lineage>
</organism>
<evidence type="ECO:0000313" key="9">
    <source>
        <dbReference type="EMBL" id="KUP06570.1"/>
    </source>
</evidence>
<evidence type="ECO:0000256" key="2">
    <source>
        <dbReference type="ARBA" id="ARBA00011738"/>
    </source>
</evidence>
<dbReference type="InterPro" id="IPR015422">
    <property type="entry name" value="PyrdxlP-dep_Trfase_small"/>
</dbReference>
<evidence type="ECO:0000256" key="5">
    <source>
        <dbReference type="ARBA" id="ARBA00022898"/>
    </source>
</evidence>
<comment type="similarity">
    <text evidence="7">Belongs to the class-II pyridoxal-phosphate-dependent aminotransferase family. Histidinol-phosphate aminotransferase subfamily.</text>
</comment>
<dbReference type="Gene3D" id="3.90.1150.10">
    <property type="entry name" value="Aspartate Aminotransferase, domain 1"/>
    <property type="match status" value="1"/>
</dbReference>
<dbReference type="CDD" id="cd00609">
    <property type="entry name" value="AAT_like"/>
    <property type="match status" value="1"/>
</dbReference>
<dbReference type="SUPFAM" id="SSF53383">
    <property type="entry name" value="PLP-dependent transferases"/>
    <property type="match status" value="1"/>
</dbReference>
<evidence type="ECO:0000256" key="4">
    <source>
        <dbReference type="ARBA" id="ARBA00022679"/>
    </source>
</evidence>
<dbReference type="InterPro" id="IPR005861">
    <property type="entry name" value="HisP_aminotrans"/>
</dbReference>
<dbReference type="AlphaFoldDB" id="A0A147K8P6"/>
<accession>A0A147K8P6</accession>
<proteinExistence type="inferred from homology"/>
<keyword evidence="7" id="KW-0028">Amino-acid biosynthesis</keyword>
<dbReference type="Proteomes" id="UP000074108">
    <property type="component" value="Unassembled WGS sequence"/>
</dbReference>
<keyword evidence="6 7" id="KW-0368">Histidine biosynthesis</keyword>
<feature type="modified residue" description="N6-(pyridoxal phosphate)lysine" evidence="7">
    <location>
        <position position="224"/>
    </location>
</feature>
<dbReference type="OrthoDB" id="9813612at2"/>
<comment type="cofactor">
    <cofactor evidence="1 7">
        <name>pyridoxal 5'-phosphate</name>
        <dbReference type="ChEBI" id="CHEBI:597326"/>
    </cofactor>
</comment>
<dbReference type="InterPro" id="IPR015421">
    <property type="entry name" value="PyrdxlP-dep_Trfase_major"/>
</dbReference>
<dbReference type="Pfam" id="PF00155">
    <property type="entry name" value="Aminotran_1_2"/>
    <property type="match status" value="1"/>
</dbReference>
<dbReference type="PANTHER" id="PTHR43643:SF3">
    <property type="entry name" value="HISTIDINOL-PHOSPHATE AMINOTRANSFERASE"/>
    <property type="match status" value="1"/>
</dbReference>